<gene>
    <name evidence="1" type="ORF">SCP_1005400</name>
</gene>
<evidence type="ECO:0000313" key="2">
    <source>
        <dbReference type="Proteomes" id="UP000287166"/>
    </source>
</evidence>
<proteinExistence type="predicted"/>
<organism evidence="1 2">
    <name type="scientific">Sparassis crispa</name>
    <dbReference type="NCBI Taxonomy" id="139825"/>
    <lineage>
        <taxon>Eukaryota</taxon>
        <taxon>Fungi</taxon>
        <taxon>Dikarya</taxon>
        <taxon>Basidiomycota</taxon>
        <taxon>Agaricomycotina</taxon>
        <taxon>Agaricomycetes</taxon>
        <taxon>Polyporales</taxon>
        <taxon>Sparassidaceae</taxon>
        <taxon>Sparassis</taxon>
    </lineage>
</organism>
<name>A0A401GYR0_9APHY</name>
<keyword evidence="2" id="KW-1185">Reference proteome</keyword>
<sequence>MPVPAARWTTRDTPRESVPPVLFGIGDVSGIPIGQPGLFARMQGAHDRVFEKTGLSSIRVVLTWFDGTQVEKAVNLIVKGLPVTREQLANQVSKLVGDFVLHKVVRDESPPELYLVALDPVQADIFRVEMHATLF</sequence>
<accession>A0A401GYR0</accession>
<dbReference type="EMBL" id="BFAD01000010">
    <property type="protein sequence ID" value="GBE87292.1"/>
    <property type="molecule type" value="Genomic_DNA"/>
</dbReference>
<dbReference type="RefSeq" id="XP_027618205.1">
    <property type="nucleotide sequence ID" value="XM_027762404.1"/>
</dbReference>
<dbReference type="InParanoid" id="A0A401GYR0"/>
<dbReference type="Proteomes" id="UP000287166">
    <property type="component" value="Unassembled WGS sequence"/>
</dbReference>
<dbReference type="GeneID" id="38784209"/>
<evidence type="ECO:0000313" key="1">
    <source>
        <dbReference type="EMBL" id="GBE87292.1"/>
    </source>
</evidence>
<reference evidence="1 2" key="1">
    <citation type="journal article" date="2018" name="Sci. Rep.">
        <title>Genome sequence of the cauliflower mushroom Sparassis crispa (Hanabiratake) and its association with beneficial usage.</title>
        <authorList>
            <person name="Kiyama R."/>
            <person name="Furutani Y."/>
            <person name="Kawaguchi K."/>
            <person name="Nakanishi T."/>
        </authorList>
    </citation>
    <scope>NUCLEOTIDE SEQUENCE [LARGE SCALE GENOMIC DNA]</scope>
</reference>
<protein>
    <submittedName>
        <fullName evidence="1">Uncharacterized protein</fullName>
    </submittedName>
</protein>
<comment type="caution">
    <text evidence="1">The sequence shown here is derived from an EMBL/GenBank/DDBJ whole genome shotgun (WGS) entry which is preliminary data.</text>
</comment>
<dbReference type="AlphaFoldDB" id="A0A401GYR0"/>